<feature type="compositionally biased region" description="Basic and acidic residues" evidence="7">
    <location>
        <begin position="559"/>
        <end position="572"/>
    </location>
</feature>
<dbReference type="Proteomes" id="UP000075714">
    <property type="component" value="Unassembled WGS sequence"/>
</dbReference>
<evidence type="ECO:0000313" key="10">
    <source>
        <dbReference type="Proteomes" id="UP000075714"/>
    </source>
</evidence>
<reference evidence="10" key="1">
    <citation type="journal article" date="2016" name="Nat. Commun.">
        <title>The Gonium pectorale genome demonstrates co-option of cell cycle regulation during the evolution of multicellularity.</title>
        <authorList>
            <person name="Hanschen E.R."/>
            <person name="Marriage T.N."/>
            <person name="Ferris P.J."/>
            <person name="Hamaji T."/>
            <person name="Toyoda A."/>
            <person name="Fujiyama A."/>
            <person name="Neme R."/>
            <person name="Noguchi H."/>
            <person name="Minakuchi Y."/>
            <person name="Suzuki M."/>
            <person name="Kawai-Toyooka H."/>
            <person name="Smith D.R."/>
            <person name="Sparks H."/>
            <person name="Anderson J."/>
            <person name="Bakaric R."/>
            <person name="Luria V."/>
            <person name="Karger A."/>
            <person name="Kirschner M.W."/>
            <person name="Durand P.M."/>
            <person name="Michod R.E."/>
            <person name="Nozaki H."/>
            <person name="Olson B.J."/>
        </authorList>
    </citation>
    <scope>NUCLEOTIDE SEQUENCE [LARGE SCALE GENOMIC DNA]</scope>
    <source>
        <strain evidence="10">NIES-2863</strain>
    </source>
</reference>
<evidence type="ECO:0000256" key="5">
    <source>
        <dbReference type="ARBA" id="ARBA00023136"/>
    </source>
</evidence>
<evidence type="ECO:0000256" key="4">
    <source>
        <dbReference type="ARBA" id="ARBA00022989"/>
    </source>
</evidence>
<dbReference type="GO" id="GO:0032977">
    <property type="term" value="F:membrane insertase activity"/>
    <property type="evidence" value="ECO:0007669"/>
    <property type="project" value="InterPro"/>
</dbReference>
<evidence type="ECO:0000256" key="8">
    <source>
        <dbReference type="SAM" id="Phobius"/>
    </source>
</evidence>
<accession>A0A150G3J4</accession>
<keyword evidence="6" id="KW-0802">TPR repeat</keyword>
<evidence type="ECO:0000313" key="9">
    <source>
        <dbReference type="EMBL" id="KXZ43880.1"/>
    </source>
</evidence>
<dbReference type="STRING" id="33097.A0A150G3J4"/>
<dbReference type="PROSITE" id="PS50005">
    <property type="entry name" value="TPR"/>
    <property type="match status" value="1"/>
</dbReference>
<feature type="region of interest" description="Disordered" evidence="7">
    <location>
        <begin position="344"/>
        <end position="365"/>
    </location>
</feature>
<keyword evidence="10" id="KW-1185">Reference proteome</keyword>
<dbReference type="Gene3D" id="1.25.40.10">
    <property type="entry name" value="Tetratricopeptide repeat domain"/>
    <property type="match status" value="1"/>
</dbReference>
<dbReference type="SUPFAM" id="SSF48452">
    <property type="entry name" value="TPR-like"/>
    <property type="match status" value="1"/>
</dbReference>
<evidence type="ECO:0000256" key="1">
    <source>
        <dbReference type="ARBA" id="ARBA00004141"/>
    </source>
</evidence>
<protein>
    <submittedName>
        <fullName evidence="9">Uncharacterized protein</fullName>
    </submittedName>
</protein>
<feature type="compositionally biased region" description="Basic and acidic residues" evidence="7">
    <location>
        <begin position="65"/>
        <end position="75"/>
    </location>
</feature>
<gene>
    <name evidence="9" type="ORF">GPECTOR_78g68</name>
</gene>
<feature type="repeat" description="TPR" evidence="6">
    <location>
        <begin position="384"/>
        <end position="417"/>
    </location>
</feature>
<keyword evidence="3 8" id="KW-0812">Transmembrane</keyword>
<comment type="similarity">
    <text evidence="2">Belongs to the OXA1/ALB3/YidC (TC 2.A.9.2) family.</text>
</comment>
<evidence type="ECO:0000256" key="6">
    <source>
        <dbReference type="PROSITE-ProRule" id="PRU00339"/>
    </source>
</evidence>
<keyword evidence="5 8" id="KW-0472">Membrane</keyword>
<feature type="region of interest" description="Disordered" evidence="7">
    <location>
        <begin position="65"/>
        <end position="89"/>
    </location>
</feature>
<sequence length="572" mass="59690">MAAVQHVATSYEVVHTATGLPWAASIPLTTLALRLALLPLSMRQARIIRTNYALYKEALALTDRQEEEQKERGREQQGAQSTHGTQGRGVGLQQRLEVADLAGGSAAGGSGASTSASASAAAATGAIAVGSTPEAGAGAEAEGARSLQARLLRSQAVLANFHMLRRKCDAPHPVWIVVNPLVQIPVFVLVSATLGMMCRAPWPGLSSEGALWFPDLTQPAVLMATGQLPLGPAGLALPLIVYGMTMASLRLGFGASGLAGQQQQGLAAPGAPGSSGVAGTALGAFLRSLPPLLYTMTTLNLYFKVQMAHGVLVHWFGSASFTLSLQMALRNPTLRTLLKLNRPAPAAGDSAASGSSSGESNGRLGRWADVPSELVARVEETTDANVLVIMGAQLSARHQYAGALHCLRKAVLLNPSHVRAHYSMGQVYSLTGGWPDAELSYRAAAELAPAGPERGQALYCVATALHAQSKLTEAIEAYGQADEHWRGQAVIAYGRANALAAVGRREEALEALAGAEERDRQTPGRPFQQALARLRQSLMEPAGGTEAASAGVANGGKPAEGRDQVGEPSRRD</sequence>
<organism evidence="9 10">
    <name type="scientific">Gonium pectorale</name>
    <name type="common">Green alga</name>
    <dbReference type="NCBI Taxonomy" id="33097"/>
    <lineage>
        <taxon>Eukaryota</taxon>
        <taxon>Viridiplantae</taxon>
        <taxon>Chlorophyta</taxon>
        <taxon>core chlorophytes</taxon>
        <taxon>Chlorophyceae</taxon>
        <taxon>CS clade</taxon>
        <taxon>Chlamydomonadales</taxon>
        <taxon>Volvocaceae</taxon>
        <taxon>Gonium</taxon>
    </lineage>
</organism>
<dbReference type="InterPro" id="IPR001708">
    <property type="entry name" value="YidC/ALB3/OXA1/COX18"/>
</dbReference>
<feature type="transmembrane region" description="Helical" evidence="8">
    <location>
        <begin position="306"/>
        <end position="329"/>
    </location>
</feature>
<dbReference type="GO" id="GO:0032979">
    <property type="term" value="P:protein insertion into mitochondrial inner membrane from matrix"/>
    <property type="evidence" value="ECO:0007669"/>
    <property type="project" value="TreeGrafter"/>
</dbReference>
<name>A0A150G3J4_GONPE</name>
<comment type="caution">
    <text evidence="9">The sequence shown here is derived from an EMBL/GenBank/DDBJ whole genome shotgun (WGS) entry which is preliminary data.</text>
</comment>
<feature type="transmembrane region" description="Helical" evidence="8">
    <location>
        <begin position="174"/>
        <end position="197"/>
    </location>
</feature>
<proteinExistence type="inferred from homology"/>
<evidence type="ECO:0000256" key="7">
    <source>
        <dbReference type="SAM" id="MobiDB-lite"/>
    </source>
</evidence>
<dbReference type="EMBL" id="LSYV01000079">
    <property type="protein sequence ID" value="KXZ43880.1"/>
    <property type="molecule type" value="Genomic_DNA"/>
</dbReference>
<dbReference type="InterPro" id="IPR019734">
    <property type="entry name" value="TPR_rpt"/>
</dbReference>
<dbReference type="SMART" id="SM00028">
    <property type="entry name" value="TPR"/>
    <property type="match status" value="4"/>
</dbReference>
<dbReference type="PANTHER" id="PTHR12428">
    <property type="entry name" value="OXA1"/>
    <property type="match status" value="1"/>
</dbReference>
<feature type="transmembrane region" description="Helical" evidence="8">
    <location>
        <begin position="20"/>
        <end position="40"/>
    </location>
</feature>
<dbReference type="InterPro" id="IPR011990">
    <property type="entry name" value="TPR-like_helical_dom_sf"/>
</dbReference>
<dbReference type="OrthoDB" id="2148490at2759"/>
<evidence type="ECO:0000256" key="2">
    <source>
        <dbReference type="ARBA" id="ARBA00010583"/>
    </source>
</evidence>
<comment type="subcellular location">
    <subcellularLocation>
        <location evidence="1">Membrane</location>
        <topology evidence="1">Multi-pass membrane protein</topology>
    </subcellularLocation>
</comment>
<dbReference type="PANTHER" id="PTHR12428:SF65">
    <property type="entry name" value="CYTOCHROME C OXIDASE ASSEMBLY PROTEIN COX18, MITOCHONDRIAL"/>
    <property type="match status" value="1"/>
</dbReference>
<keyword evidence="4 8" id="KW-1133">Transmembrane helix</keyword>
<feature type="region of interest" description="Disordered" evidence="7">
    <location>
        <begin position="535"/>
        <end position="572"/>
    </location>
</feature>
<dbReference type="AlphaFoldDB" id="A0A150G3J4"/>
<dbReference type="GO" id="GO:0005743">
    <property type="term" value="C:mitochondrial inner membrane"/>
    <property type="evidence" value="ECO:0007669"/>
    <property type="project" value="TreeGrafter"/>
</dbReference>
<evidence type="ECO:0000256" key="3">
    <source>
        <dbReference type="ARBA" id="ARBA00022692"/>
    </source>
</evidence>